<feature type="compositionally biased region" description="Low complexity" evidence="1">
    <location>
        <begin position="116"/>
        <end position="125"/>
    </location>
</feature>
<dbReference type="Proteomes" id="UP001642464">
    <property type="component" value="Unassembled WGS sequence"/>
</dbReference>
<accession>A0ABP0I1E2</accession>
<feature type="region of interest" description="Disordered" evidence="1">
    <location>
        <begin position="116"/>
        <end position="154"/>
    </location>
</feature>
<feature type="compositionally biased region" description="Basic and acidic residues" evidence="1">
    <location>
        <begin position="183"/>
        <end position="203"/>
    </location>
</feature>
<keyword evidence="3" id="KW-1185">Reference proteome</keyword>
<sequence length="220" mass="24751">MPLTIDPAINMWDQGRWDLFQERLDQRFETSHAGLKLGNSSPWSVAMPDPLISPSFLPDPMEEAAWSSHWSEPKYVRLTHPTERVDWMLDSPHPPRAVSTNVVPPIRALHARAGMAPGAGRPVAPLDGARPERTAPEHVTRAATGGTPEDPGLSGQRLKRVLHVKQAPIYKYAEWCSYWRETGRRPEDPATPRSELTKSEFDIQRPVCRELAPTTRKDVT</sequence>
<organism evidence="2 3">
    <name type="scientific">Durusdinium trenchii</name>
    <dbReference type="NCBI Taxonomy" id="1381693"/>
    <lineage>
        <taxon>Eukaryota</taxon>
        <taxon>Sar</taxon>
        <taxon>Alveolata</taxon>
        <taxon>Dinophyceae</taxon>
        <taxon>Suessiales</taxon>
        <taxon>Symbiodiniaceae</taxon>
        <taxon>Durusdinium</taxon>
    </lineage>
</organism>
<feature type="region of interest" description="Disordered" evidence="1">
    <location>
        <begin position="183"/>
        <end position="220"/>
    </location>
</feature>
<name>A0ABP0I1E2_9DINO</name>
<proteinExistence type="predicted"/>
<reference evidence="2 3" key="1">
    <citation type="submission" date="2024-02" db="EMBL/GenBank/DDBJ databases">
        <authorList>
            <person name="Chen Y."/>
            <person name="Shah S."/>
            <person name="Dougan E. K."/>
            <person name="Thang M."/>
            <person name="Chan C."/>
        </authorList>
    </citation>
    <scope>NUCLEOTIDE SEQUENCE [LARGE SCALE GENOMIC DNA]</scope>
</reference>
<evidence type="ECO:0000313" key="3">
    <source>
        <dbReference type="Proteomes" id="UP001642464"/>
    </source>
</evidence>
<feature type="compositionally biased region" description="Basic and acidic residues" evidence="1">
    <location>
        <begin position="129"/>
        <end position="140"/>
    </location>
</feature>
<evidence type="ECO:0000313" key="2">
    <source>
        <dbReference type="EMBL" id="CAK8995283.1"/>
    </source>
</evidence>
<protein>
    <submittedName>
        <fullName evidence="2">Uncharacterized protein</fullName>
    </submittedName>
</protein>
<gene>
    <name evidence="2" type="ORF">SCF082_LOCUS4287</name>
</gene>
<comment type="caution">
    <text evidence="2">The sequence shown here is derived from an EMBL/GenBank/DDBJ whole genome shotgun (WGS) entry which is preliminary data.</text>
</comment>
<evidence type="ECO:0000256" key="1">
    <source>
        <dbReference type="SAM" id="MobiDB-lite"/>
    </source>
</evidence>
<dbReference type="EMBL" id="CAXAMM010002224">
    <property type="protein sequence ID" value="CAK8995283.1"/>
    <property type="molecule type" value="Genomic_DNA"/>
</dbReference>